<organism evidence="1 2">
    <name type="scientific">Clunio marinus</name>
    <dbReference type="NCBI Taxonomy" id="568069"/>
    <lineage>
        <taxon>Eukaryota</taxon>
        <taxon>Metazoa</taxon>
        <taxon>Ecdysozoa</taxon>
        <taxon>Arthropoda</taxon>
        <taxon>Hexapoda</taxon>
        <taxon>Insecta</taxon>
        <taxon>Pterygota</taxon>
        <taxon>Neoptera</taxon>
        <taxon>Endopterygota</taxon>
        <taxon>Diptera</taxon>
        <taxon>Nematocera</taxon>
        <taxon>Chironomoidea</taxon>
        <taxon>Chironomidae</taxon>
        <taxon>Clunio</taxon>
    </lineage>
</organism>
<evidence type="ECO:0000313" key="2">
    <source>
        <dbReference type="Proteomes" id="UP000183832"/>
    </source>
</evidence>
<evidence type="ECO:0000313" key="1">
    <source>
        <dbReference type="EMBL" id="CRL07250.1"/>
    </source>
</evidence>
<keyword evidence="2" id="KW-1185">Reference proteome</keyword>
<name>A0A1J1J5L3_9DIPT</name>
<dbReference type="AlphaFoldDB" id="A0A1J1J5L3"/>
<sequence>MKFQNKTHIVAVFKNVTDGSFCACLVRLVLSHKIEVWLVIVKGKTKLCQYGGGSVELDEVNESNMCHAV</sequence>
<protein>
    <submittedName>
        <fullName evidence="1">CLUMA_CG020230, isoform A</fullName>
    </submittedName>
</protein>
<gene>
    <name evidence="1" type="ORF">CLUMA_CG020230</name>
</gene>
<dbReference type="EMBL" id="CVRI01000070">
    <property type="protein sequence ID" value="CRL07250.1"/>
    <property type="molecule type" value="Genomic_DNA"/>
</dbReference>
<proteinExistence type="predicted"/>
<accession>A0A1J1J5L3</accession>
<reference evidence="1 2" key="1">
    <citation type="submission" date="2015-04" db="EMBL/GenBank/DDBJ databases">
        <authorList>
            <person name="Syromyatnikov M.Y."/>
            <person name="Popov V.N."/>
        </authorList>
    </citation>
    <scope>NUCLEOTIDE SEQUENCE [LARGE SCALE GENOMIC DNA]</scope>
</reference>
<dbReference type="Proteomes" id="UP000183832">
    <property type="component" value="Unassembled WGS sequence"/>
</dbReference>